<reference evidence="1" key="1">
    <citation type="journal article" date="2014" name="Front. Microbiol.">
        <title>High frequency of phylogenetically diverse reductive dehalogenase-homologous genes in deep subseafloor sedimentary metagenomes.</title>
        <authorList>
            <person name="Kawai M."/>
            <person name="Futagami T."/>
            <person name="Toyoda A."/>
            <person name="Takaki Y."/>
            <person name="Nishi S."/>
            <person name="Hori S."/>
            <person name="Arai W."/>
            <person name="Tsubouchi T."/>
            <person name="Morono Y."/>
            <person name="Uchiyama I."/>
            <person name="Ito T."/>
            <person name="Fujiyama A."/>
            <person name="Inagaki F."/>
            <person name="Takami H."/>
        </authorList>
    </citation>
    <scope>NUCLEOTIDE SEQUENCE</scope>
    <source>
        <strain evidence="1">Expedition CK06-06</strain>
    </source>
</reference>
<accession>X1M1B6</accession>
<gene>
    <name evidence="1" type="ORF">S06H3_13040</name>
</gene>
<dbReference type="SUPFAM" id="SSF50939">
    <property type="entry name" value="Sialidases"/>
    <property type="match status" value="1"/>
</dbReference>
<feature type="non-terminal residue" evidence="1">
    <location>
        <position position="106"/>
    </location>
</feature>
<evidence type="ECO:0000313" key="1">
    <source>
        <dbReference type="EMBL" id="GAI11866.1"/>
    </source>
</evidence>
<dbReference type="InterPro" id="IPR036278">
    <property type="entry name" value="Sialidase_sf"/>
</dbReference>
<proteinExistence type="predicted"/>
<name>X1M1B6_9ZZZZ</name>
<organism evidence="1">
    <name type="scientific">marine sediment metagenome</name>
    <dbReference type="NCBI Taxonomy" id="412755"/>
    <lineage>
        <taxon>unclassified sequences</taxon>
        <taxon>metagenomes</taxon>
        <taxon>ecological metagenomes</taxon>
    </lineage>
</organism>
<sequence>MIKTPPQGLTLSQLVIDVAKDWQGYPIKNIGAPASDKDALARGLVDIYSCDYGLNWVDLEVITIDQINAMAYLGNGITILGDQAQHVWRSTDYGATWADLGVIASD</sequence>
<comment type="caution">
    <text evidence="1">The sequence shown here is derived from an EMBL/GenBank/DDBJ whole genome shotgun (WGS) entry which is preliminary data.</text>
</comment>
<dbReference type="AlphaFoldDB" id="X1M1B6"/>
<protein>
    <submittedName>
        <fullName evidence="1">Uncharacterized protein</fullName>
    </submittedName>
</protein>
<dbReference type="EMBL" id="BARV01006366">
    <property type="protein sequence ID" value="GAI11866.1"/>
    <property type="molecule type" value="Genomic_DNA"/>
</dbReference>